<dbReference type="GO" id="GO:0061630">
    <property type="term" value="F:ubiquitin protein ligase activity"/>
    <property type="evidence" value="ECO:0007669"/>
    <property type="project" value="UniProtKB-EC"/>
</dbReference>
<comment type="catalytic activity">
    <reaction evidence="1">
        <text>S-ubiquitinyl-[E2 ubiquitin-conjugating enzyme]-L-cysteine + [acceptor protein]-L-lysine = [E2 ubiquitin-conjugating enzyme]-L-cysteine + N(6)-ubiquitinyl-[acceptor protein]-L-lysine.</text>
        <dbReference type="EC" id="2.3.2.26"/>
    </reaction>
</comment>
<dbReference type="PANTHER" id="PTHR45700">
    <property type="entry name" value="UBIQUITIN-PROTEIN LIGASE E3C"/>
    <property type="match status" value="1"/>
</dbReference>
<evidence type="ECO:0000256" key="4">
    <source>
        <dbReference type="ARBA" id="ARBA00022786"/>
    </source>
</evidence>
<dbReference type="PANTHER" id="PTHR45700:SF8">
    <property type="entry name" value="HECT-TYPE E3 UBIQUITIN TRANSFERASE"/>
    <property type="match status" value="1"/>
</dbReference>
<dbReference type="InterPro" id="IPR035983">
    <property type="entry name" value="Hect_E3_ubiquitin_ligase"/>
</dbReference>
<organism evidence="7 8">
    <name type="scientific">Boothiomyces macroporosus</name>
    <dbReference type="NCBI Taxonomy" id="261099"/>
    <lineage>
        <taxon>Eukaryota</taxon>
        <taxon>Fungi</taxon>
        <taxon>Fungi incertae sedis</taxon>
        <taxon>Chytridiomycota</taxon>
        <taxon>Chytridiomycota incertae sedis</taxon>
        <taxon>Chytridiomycetes</taxon>
        <taxon>Rhizophydiales</taxon>
        <taxon>Terramycetaceae</taxon>
        <taxon>Boothiomyces</taxon>
    </lineage>
</organism>
<dbReference type="PROSITE" id="PS50237">
    <property type="entry name" value="HECT"/>
    <property type="match status" value="1"/>
</dbReference>
<proteinExistence type="predicted"/>
<keyword evidence="3" id="KW-0808">Transferase</keyword>
<comment type="caution">
    <text evidence="7">The sequence shown here is derived from an EMBL/GenBank/DDBJ whole genome shotgun (WGS) entry which is preliminary data.</text>
</comment>
<evidence type="ECO:0000256" key="2">
    <source>
        <dbReference type="ARBA" id="ARBA00012485"/>
    </source>
</evidence>
<evidence type="ECO:0000256" key="1">
    <source>
        <dbReference type="ARBA" id="ARBA00000885"/>
    </source>
</evidence>
<dbReference type="Gene3D" id="3.90.1750.10">
    <property type="entry name" value="Hect, E3 ligase catalytic domains"/>
    <property type="match status" value="1"/>
</dbReference>
<protein>
    <recommendedName>
        <fullName evidence="2">HECT-type E3 ubiquitin transferase</fullName>
        <ecNumber evidence="2">2.3.2.26</ecNumber>
    </recommendedName>
</protein>
<reference evidence="7" key="1">
    <citation type="submission" date="2020-05" db="EMBL/GenBank/DDBJ databases">
        <title>Phylogenomic resolution of chytrid fungi.</title>
        <authorList>
            <person name="Stajich J.E."/>
            <person name="Amses K."/>
            <person name="Simmons R."/>
            <person name="Seto K."/>
            <person name="Myers J."/>
            <person name="Bonds A."/>
            <person name="Quandt C.A."/>
            <person name="Barry K."/>
            <person name="Liu P."/>
            <person name="Grigoriev I."/>
            <person name="Longcore J.E."/>
            <person name="James T.Y."/>
        </authorList>
    </citation>
    <scope>NUCLEOTIDE SEQUENCE</scope>
    <source>
        <strain evidence="7">PLAUS21</strain>
    </source>
</reference>
<dbReference type="GO" id="GO:0000209">
    <property type="term" value="P:protein polyubiquitination"/>
    <property type="evidence" value="ECO:0007669"/>
    <property type="project" value="InterPro"/>
</dbReference>
<name>A0AAD5Y5N3_9FUNG</name>
<dbReference type="InterPro" id="IPR000569">
    <property type="entry name" value="HECT_dom"/>
</dbReference>
<comment type="caution">
    <text evidence="5">Lacks conserved residue(s) required for the propagation of feature annotation.</text>
</comment>
<sequence length="366" mass="42369">MSDTTRAEDKMKENEPELDLKKLDLKDDKKANFKERIIESIKSKEYENVKVSLYDTFSNMKNMITSFAKFETSLDCYIIHLGEFLKWFHEIVTFENEVAILNGITTLLDHIQNGVQEIGKNDYLCFVIIVILPILQDPDASMTVLPKLCQILAKFTQADKFGFAFILQESIQHSGKTPMEKSQFFKQMIQLFQQYLTIQILNSEAGADPDEKVINVVQTLSIFGTFSSYLAAINETNNFIPYYELYNETVEESLDLKEDYPKWKVHDGFSFCNYSFLLSTATKGDILRIESMIQMRHELQDSFFRAMFIGVNNPYLQLEVRRTNIIRDTLYQLEGKTNHDLKKQLRVSFLGEDGIDEGGIQKGTLY</sequence>
<dbReference type="InterPro" id="IPR044611">
    <property type="entry name" value="E3A/B/C-like"/>
</dbReference>
<dbReference type="EMBL" id="JADGKB010000040">
    <property type="protein sequence ID" value="KAJ3257264.1"/>
    <property type="molecule type" value="Genomic_DNA"/>
</dbReference>
<dbReference type="AlphaFoldDB" id="A0AAD5Y5N3"/>
<dbReference type="SUPFAM" id="SSF56204">
    <property type="entry name" value="Hect, E3 ligase catalytic domain"/>
    <property type="match status" value="1"/>
</dbReference>
<evidence type="ECO:0000313" key="7">
    <source>
        <dbReference type="EMBL" id="KAJ3257264.1"/>
    </source>
</evidence>
<evidence type="ECO:0000259" key="6">
    <source>
        <dbReference type="PROSITE" id="PS50237"/>
    </source>
</evidence>
<dbReference type="EC" id="2.3.2.26" evidence="2"/>
<gene>
    <name evidence="7" type="primary">HECTD2</name>
    <name evidence="7" type="ORF">HK103_004818</name>
</gene>
<evidence type="ECO:0000313" key="8">
    <source>
        <dbReference type="Proteomes" id="UP001210925"/>
    </source>
</evidence>
<keyword evidence="8" id="KW-1185">Reference proteome</keyword>
<keyword evidence="4 5" id="KW-0833">Ubl conjugation pathway</keyword>
<dbReference type="Proteomes" id="UP001210925">
    <property type="component" value="Unassembled WGS sequence"/>
</dbReference>
<feature type="domain" description="HECT" evidence="6">
    <location>
        <begin position="337"/>
        <end position="366"/>
    </location>
</feature>
<accession>A0AAD5Y5N3</accession>
<evidence type="ECO:0000256" key="3">
    <source>
        <dbReference type="ARBA" id="ARBA00022679"/>
    </source>
</evidence>
<evidence type="ECO:0000256" key="5">
    <source>
        <dbReference type="PROSITE-ProRule" id="PRU00104"/>
    </source>
</evidence>